<evidence type="ECO:0000256" key="1">
    <source>
        <dbReference type="ARBA" id="ARBA00004167"/>
    </source>
</evidence>
<keyword evidence="2" id="KW-0812">Transmembrane</keyword>
<feature type="chain" id="PRO_5040388643" evidence="8">
    <location>
        <begin position="19"/>
        <end position="1687"/>
    </location>
</feature>
<evidence type="ECO:0000256" key="8">
    <source>
        <dbReference type="SAM" id="SignalP"/>
    </source>
</evidence>
<dbReference type="Pfam" id="PF01822">
    <property type="entry name" value="WSC"/>
    <property type="match status" value="4"/>
</dbReference>
<evidence type="ECO:0000256" key="7">
    <source>
        <dbReference type="SAM" id="MobiDB-lite"/>
    </source>
</evidence>
<name>A0A9P8VTJ6_9HYPO</name>
<feature type="signal peptide" evidence="8">
    <location>
        <begin position="1"/>
        <end position="18"/>
    </location>
</feature>
<evidence type="ECO:0000256" key="2">
    <source>
        <dbReference type="ARBA" id="ARBA00022692"/>
    </source>
</evidence>
<dbReference type="Proteomes" id="UP000777438">
    <property type="component" value="Unassembled WGS sequence"/>
</dbReference>
<sequence length="1687" mass="175799">MKAFAVLFVAAVARMADGLASTDTITWGGDNSRAGYQTNHNMDPAVVGSSAFDQLFKTLLPGRYLNTPEQVFSQPLVYTPSGGTDQYVYWATTQNNIYKMDAKTGKILKSRNLHIPFLTADLDGCVDINPTVGITATGVIDPATNTIYYVAKTYLDQDAGPVAQGRPAGRYYIHAVDADDLSERPNFPINLEGLIANNNPERMFTGGIHHCRPGLLLTGQYVYTGYASHCVQYNFTGWIIGFDKTSGNIVEKWATEGEGVSNDIRGGGIWMSGGGIASDDAGSIFFGTGNGYASQLATIPVNGFQPPTSMEQAAVHMTIQSDGSLKIVDFFIPYEKQALDGGDKDLGTSPLEILPSQFSCGDIRRIGVITGKSGKTYWLNLDNLGGYRNGPNQKDKVIQTFQNENSVYAGAGVYPLEGGYIYINVIQYPTHVFKFSCTNGVPSFTKVADSPTSNAYILGVSHGTTTSLSGQEGTGLLWVTDVQGTNFKIYKAVPQGGALSVLRSFTIPGITKFTRPVFGDGIAYIGTTQGYVYGYGSITKVPLNCTAGLDFGTVDVGSNSSSHTINCTAVADISVTKISLENSTNYAISGLPSVPFSLKSGKSFTMDASFAPTGVGRLAGNIIVNATVATGGSYNDATNVRLTGIGKSSSALLTLVPKSINFTGVVVNQDPDGQTVLLNNDGGAALNITSVSYSDSSATGPWQTYSGTGDIKIGQFTLKNIPKSVDGGSATAVTVLFDSSSIGTFSAWVQFKTMAGDGIVSISGTVGSAPVALIEFQKPDGSGWVEYQEGQNFTFGNVTENTTKSLKLRVTNNAPTKGVSLSLTVSKPPFGVSGIVRAVNQVDLAEGTSLAPGQSATAVLTCTAAKSQWNVDPYNGTAQWTMNTNDPNMDKQFIQFFCNAVAEQAPPLLPNGQGKYRYLGCFRDNNPGRQLTYQLLATDTMTTPMCIAACAAKGYVFCGTQYHRECWGGNTIPNLQVVEGNCNFDCAADLNQICGGNGIGAGAGGAYLSTFVDSTQFNKTASSSTTTTMSSTTAQSDGTGTTSSAVSSTSVPTGPFTNPGVNGYTHIGCYTEGKSGRALPNGKDNNPPTVANCVTACSASSFTYAGVEYGGECWCGNSFSDGSVLTTLSDCNMVCNGNSTEYCGAGNRLNVYQKNAAISPTSTASTSSTSSSASISSTGSTSSVSGLSTTGSSRTSSTTGSSGTSSSSGSSTITSSTATTATSSTSTTTSAKPTGPQISPTIGAWTFQGCWTEATGMRALNSKAYSKDDMTLENCAAFCDGYTYFGAEYGRECFCGNQLNTGSAKADNQKDCSFTCPGDSSQYCGAGNRLQLYMKGAVVTTSSTTTTSSSTSSSPTLTTSSKSSTTASTTQSGTSSNSQSTPAGSIDLQGGTVSGSTTSSGTSSGSSTPRSSTSTRASSTSATPLNTSPSTSSITTPKSTGTGSTSSTSGTTRSGTSTATTKSSTSSSATSSSSTTKATTKTTSTTTSATKSTTPSIWPGNENFTIYSCVSEPSSGRVLKSQPLNLNNMTVEMCLEKCWAYKYVGVEYGVECWCGNALDLDGNNAATPGKNVSDSDCNFLCPGDKLAYCGAGNRLNMYINNVTSTSTTMSSTTTSTTTKLTSLTTTTGSTVDSNDELDTISHADQLDSGTQDDEHTPDDEHTQDDGCTQVKYFKCSIEGIRCTYTEY</sequence>
<protein>
    <submittedName>
        <fullName evidence="10">Cell wall-binding protein</fullName>
    </submittedName>
</protein>
<dbReference type="InterPro" id="IPR051836">
    <property type="entry name" value="Kremen_rcpt"/>
</dbReference>
<feature type="domain" description="WSC" evidence="9">
    <location>
        <begin position="1503"/>
        <end position="1601"/>
    </location>
</feature>
<evidence type="ECO:0000313" key="10">
    <source>
        <dbReference type="EMBL" id="KAH6874786.1"/>
    </source>
</evidence>
<accession>A0A9P8VTJ6</accession>
<feature type="compositionally biased region" description="Basic and acidic residues" evidence="7">
    <location>
        <begin position="1652"/>
        <end position="1663"/>
    </location>
</feature>
<reference evidence="10 11" key="1">
    <citation type="journal article" date="2021" name="Nat. Commun.">
        <title>Genetic determinants of endophytism in the Arabidopsis root mycobiome.</title>
        <authorList>
            <person name="Mesny F."/>
            <person name="Miyauchi S."/>
            <person name="Thiergart T."/>
            <person name="Pickel B."/>
            <person name="Atanasova L."/>
            <person name="Karlsson M."/>
            <person name="Huettel B."/>
            <person name="Barry K.W."/>
            <person name="Haridas S."/>
            <person name="Chen C."/>
            <person name="Bauer D."/>
            <person name="Andreopoulos W."/>
            <person name="Pangilinan J."/>
            <person name="LaButti K."/>
            <person name="Riley R."/>
            <person name="Lipzen A."/>
            <person name="Clum A."/>
            <person name="Drula E."/>
            <person name="Henrissat B."/>
            <person name="Kohler A."/>
            <person name="Grigoriev I.V."/>
            <person name="Martin F.M."/>
            <person name="Hacquard S."/>
        </authorList>
    </citation>
    <scope>NUCLEOTIDE SEQUENCE [LARGE SCALE GENOMIC DNA]</scope>
    <source>
        <strain evidence="10 11">MPI-CAGE-CH-0241</strain>
    </source>
</reference>
<comment type="subcellular location">
    <subcellularLocation>
        <location evidence="1">Membrane</location>
        <topology evidence="1">Single-pass membrane protein</topology>
    </subcellularLocation>
</comment>
<evidence type="ECO:0000256" key="4">
    <source>
        <dbReference type="ARBA" id="ARBA00022989"/>
    </source>
</evidence>
<feature type="domain" description="WSC" evidence="9">
    <location>
        <begin position="1244"/>
        <end position="1336"/>
    </location>
</feature>
<evidence type="ECO:0000256" key="5">
    <source>
        <dbReference type="ARBA" id="ARBA00023136"/>
    </source>
</evidence>
<feature type="compositionally biased region" description="Low complexity" evidence="7">
    <location>
        <begin position="1390"/>
        <end position="1496"/>
    </location>
</feature>
<gene>
    <name evidence="10" type="ORF">B0T10DRAFT_585965</name>
</gene>
<dbReference type="PANTHER" id="PTHR24269:SF16">
    <property type="entry name" value="PROTEIN SLG1"/>
    <property type="match status" value="1"/>
</dbReference>
<feature type="compositionally biased region" description="Low complexity" evidence="7">
    <location>
        <begin position="1161"/>
        <end position="1230"/>
    </location>
</feature>
<feature type="region of interest" description="Disordered" evidence="7">
    <location>
        <begin position="1161"/>
        <end position="1240"/>
    </location>
</feature>
<keyword evidence="4" id="KW-1133">Transmembrane helix</keyword>
<dbReference type="SMART" id="SM00321">
    <property type="entry name" value="WSC"/>
    <property type="match status" value="4"/>
</dbReference>
<feature type="compositionally biased region" description="Low complexity" evidence="7">
    <location>
        <begin position="1343"/>
        <end position="1381"/>
    </location>
</feature>
<evidence type="ECO:0000256" key="3">
    <source>
        <dbReference type="ARBA" id="ARBA00022729"/>
    </source>
</evidence>
<feature type="region of interest" description="Disordered" evidence="7">
    <location>
        <begin position="1644"/>
        <end position="1663"/>
    </location>
</feature>
<evidence type="ECO:0000313" key="11">
    <source>
        <dbReference type="Proteomes" id="UP000777438"/>
    </source>
</evidence>
<feature type="domain" description="WSC" evidence="9">
    <location>
        <begin position="1063"/>
        <end position="1155"/>
    </location>
</feature>
<feature type="compositionally biased region" description="Low complexity" evidence="7">
    <location>
        <begin position="1606"/>
        <end position="1630"/>
    </location>
</feature>
<dbReference type="InterPro" id="IPR002889">
    <property type="entry name" value="WSC_carb-bd"/>
</dbReference>
<dbReference type="SUPFAM" id="SSF50998">
    <property type="entry name" value="Quinoprotein alcohol dehydrogenase-like"/>
    <property type="match status" value="1"/>
</dbReference>
<proteinExistence type="predicted"/>
<keyword evidence="11" id="KW-1185">Reference proteome</keyword>
<comment type="caution">
    <text evidence="10">The sequence shown here is derived from an EMBL/GenBank/DDBJ whole genome shotgun (WGS) entry which is preliminary data.</text>
</comment>
<feature type="region of interest" description="Disordered" evidence="7">
    <location>
        <begin position="1021"/>
        <end position="1059"/>
    </location>
</feature>
<feature type="domain" description="WSC" evidence="9">
    <location>
        <begin position="915"/>
        <end position="1010"/>
    </location>
</feature>
<keyword evidence="6" id="KW-0325">Glycoprotein</keyword>
<dbReference type="InterPro" id="IPR011047">
    <property type="entry name" value="Quinoprotein_ADH-like_sf"/>
</dbReference>
<dbReference type="OrthoDB" id="5985073at2759"/>
<feature type="compositionally biased region" description="Low complexity" evidence="7">
    <location>
        <begin position="1021"/>
        <end position="1055"/>
    </location>
</feature>
<dbReference type="EMBL" id="JAGPYM010000037">
    <property type="protein sequence ID" value="KAH6874786.1"/>
    <property type="molecule type" value="Genomic_DNA"/>
</dbReference>
<organism evidence="10 11">
    <name type="scientific">Thelonectria olida</name>
    <dbReference type="NCBI Taxonomy" id="1576542"/>
    <lineage>
        <taxon>Eukaryota</taxon>
        <taxon>Fungi</taxon>
        <taxon>Dikarya</taxon>
        <taxon>Ascomycota</taxon>
        <taxon>Pezizomycotina</taxon>
        <taxon>Sordariomycetes</taxon>
        <taxon>Hypocreomycetidae</taxon>
        <taxon>Hypocreales</taxon>
        <taxon>Nectriaceae</taxon>
        <taxon>Thelonectria</taxon>
    </lineage>
</organism>
<feature type="region of interest" description="Disordered" evidence="7">
    <location>
        <begin position="1606"/>
        <end position="1637"/>
    </location>
</feature>
<dbReference type="PANTHER" id="PTHR24269">
    <property type="entry name" value="KREMEN PROTEIN"/>
    <property type="match status" value="1"/>
</dbReference>
<evidence type="ECO:0000256" key="6">
    <source>
        <dbReference type="ARBA" id="ARBA00023180"/>
    </source>
</evidence>
<keyword evidence="5" id="KW-0472">Membrane</keyword>
<evidence type="ECO:0000259" key="9">
    <source>
        <dbReference type="PROSITE" id="PS51212"/>
    </source>
</evidence>
<feature type="region of interest" description="Disordered" evidence="7">
    <location>
        <begin position="1343"/>
        <end position="1496"/>
    </location>
</feature>
<keyword evidence="3 8" id="KW-0732">Signal</keyword>
<dbReference type="PROSITE" id="PS51212">
    <property type="entry name" value="WSC"/>
    <property type="match status" value="4"/>
</dbReference>
<dbReference type="GO" id="GO:0005886">
    <property type="term" value="C:plasma membrane"/>
    <property type="evidence" value="ECO:0007669"/>
    <property type="project" value="TreeGrafter"/>
</dbReference>